<dbReference type="Pfam" id="PF21238">
    <property type="entry name" value="Pus10_C"/>
    <property type="match status" value="1"/>
</dbReference>
<dbReference type="PANTHER" id="PTHR21568">
    <property type="entry name" value="TRNA PSEUDOURIDINE SYNTHASE PUS10"/>
    <property type="match status" value="1"/>
</dbReference>
<evidence type="ECO:0000256" key="2">
    <source>
        <dbReference type="ARBA" id="ARBA00012787"/>
    </source>
</evidence>
<accession>A0A7J4CYK2</accession>
<dbReference type="PANTHER" id="PTHR21568:SF0">
    <property type="entry name" value="TRNA PSEUDOURIDINE SYNTHASE PUS10"/>
    <property type="match status" value="1"/>
</dbReference>
<gene>
    <name evidence="6" type="ORF">EYO15_00995</name>
</gene>
<dbReference type="GO" id="GO:0031119">
    <property type="term" value="P:tRNA pseudouridine synthesis"/>
    <property type="evidence" value="ECO:0007669"/>
    <property type="project" value="TreeGrafter"/>
</dbReference>
<evidence type="ECO:0000313" key="6">
    <source>
        <dbReference type="EMBL" id="HIA97745.1"/>
    </source>
</evidence>
<dbReference type="AlphaFoldDB" id="A0A7J4CYK2"/>
<feature type="domain" description="Pus10-like C-terminal" evidence="5">
    <location>
        <begin position="3"/>
        <end position="84"/>
    </location>
</feature>
<evidence type="ECO:0000259" key="5">
    <source>
        <dbReference type="Pfam" id="PF21238"/>
    </source>
</evidence>
<comment type="caution">
    <text evidence="6">The sequence shown here is derived from an EMBL/GenBank/DDBJ whole genome shotgun (WGS) entry which is preliminary data.</text>
</comment>
<evidence type="ECO:0000256" key="4">
    <source>
        <dbReference type="ARBA" id="ARBA00023235"/>
    </source>
</evidence>
<organism evidence="6 7">
    <name type="scientific">Marine Group III euryarchaeote</name>
    <dbReference type="NCBI Taxonomy" id="2173149"/>
    <lineage>
        <taxon>Archaea</taxon>
        <taxon>Methanobacteriati</taxon>
        <taxon>Thermoplasmatota</taxon>
        <taxon>Thermoplasmata</taxon>
        <taxon>Candidatus Thermoprofundales</taxon>
    </lineage>
</organism>
<dbReference type="EMBL" id="DTTC01000046">
    <property type="protein sequence ID" value="HIA97745.1"/>
    <property type="molecule type" value="Genomic_DNA"/>
</dbReference>
<protein>
    <recommendedName>
        <fullName evidence="2">tRNA pseudouridine(55) synthase</fullName>
        <ecNumber evidence="2">5.4.99.25</ecNumber>
    </recommendedName>
</protein>
<keyword evidence="3" id="KW-0819">tRNA processing</keyword>
<dbReference type="InterPro" id="IPR048741">
    <property type="entry name" value="Pus10-like_C"/>
</dbReference>
<dbReference type="GO" id="GO:0003723">
    <property type="term" value="F:RNA binding"/>
    <property type="evidence" value="ECO:0007669"/>
    <property type="project" value="InterPro"/>
</dbReference>
<name>A0A7J4CYK2_9ARCH</name>
<dbReference type="Proteomes" id="UP000589132">
    <property type="component" value="Unassembled WGS sequence"/>
</dbReference>
<dbReference type="SUPFAM" id="SSF55120">
    <property type="entry name" value="Pseudouridine synthase"/>
    <property type="match status" value="1"/>
</dbReference>
<dbReference type="InterPro" id="IPR020103">
    <property type="entry name" value="PsdUridine_synth_cat_dom_sf"/>
</dbReference>
<reference evidence="7" key="1">
    <citation type="journal article" date="2019" name="bioRxiv">
        <title>Genome diversification in globally distributed novel marine Proteobacteria is linked to environmental adaptation.</title>
        <authorList>
            <person name="Zhou Z."/>
            <person name="Tran P.Q."/>
            <person name="Kieft K."/>
            <person name="Anantharaman K."/>
        </authorList>
    </citation>
    <scope>NUCLEOTIDE SEQUENCE [LARGE SCALE GENOMIC DNA]</scope>
</reference>
<keyword evidence="4" id="KW-0413">Isomerase</keyword>
<comment type="similarity">
    <text evidence="1">Belongs to the pseudouridine synthase Pus10 family.</text>
</comment>
<evidence type="ECO:0000256" key="1">
    <source>
        <dbReference type="ARBA" id="ARBA00009652"/>
    </source>
</evidence>
<dbReference type="GO" id="GO:0160148">
    <property type="term" value="F:tRNA pseudouridine(55) synthase activity"/>
    <property type="evidence" value="ECO:0007669"/>
    <property type="project" value="UniProtKB-EC"/>
</dbReference>
<evidence type="ECO:0000256" key="3">
    <source>
        <dbReference type="ARBA" id="ARBA00022694"/>
    </source>
</evidence>
<proteinExistence type="inferred from homology"/>
<dbReference type="InterPro" id="IPR039894">
    <property type="entry name" value="Pus10-like"/>
</dbReference>
<dbReference type="Gene3D" id="3.30.70.3190">
    <property type="match status" value="1"/>
</dbReference>
<sequence length="95" mass="10729">MSRAVVEQRTPTRVSHRRADLVRPRLINYMAVKSFVKGMVELEIRAQHGTYIRELVSGDGGRTDPSLSLLVDSPCKVEVLDVLNLHLDNSEKKDD</sequence>
<evidence type="ECO:0000313" key="7">
    <source>
        <dbReference type="Proteomes" id="UP000589132"/>
    </source>
</evidence>
<dbReference type="EC" id="5.4.99.25" evidence="2"/>